<protein>
    <submittedName>
        <fullName evidence="2">Fimbrial chaperone protein</fullName>
    </submittedName>
</protein>
<comment type="caution">
    <text evidence="2">The sequence shown here is derived from an EMBL/GenBank/DDBJ whole genome shotgun (WGS) entry which is preliminary data.</text>
</comment>
<dbReference type="Gene3D" id="2.60.40.10">
    <property type="entry name" value="Immunoglobulins"/>
    <property type="match status" value="1"/>
</dbReference>
<proteinExistence type="predicted"/>
<feature type="domain" description="Pili assembly chaperone N-terminal" evidence="1">
    <location>
        <begin position="37"/>
        <end position="151"/>
    </location>
</feature>
<dbReference type="SUPFAM" id="SSF49354">
    <property type="entry name" value="PapD-like"/>
    <property type="match status" value="1"/>
</dbReference>
<sequence>MARGSFLRFDRLRRWSMAGGYGIVLATCVAPLQAQSLSVSPVTFNLAASQQATSLTVRNDGAEETVVQIRPFAWTQQPDDVLTPADDVVVSPRIVTIPPRSNQVFRVLVRHKATSKELTYRLILDQIPRASEPGAVRMVLRISMPIFVEPVAPANPGVRFRLARRDGDTVLVLENPGARHETLRNVMLRDTKGAPIVIKNGGSPYLLAGATRELPVQDMPIQAAADGRYRLTMDGGKGPITVALAR</sequence>
<dbReference type="InterPro" id="IPR013783">
    <property type="entry name" value="Ig-like_fold"/>
</dbReference>
<evidence type="ECO:0000313" key="3">
    <source>
        <dbReference type="Proteomes" id="UP000240996"/>
    </source>
</evidence>
<dbReference type="GO" id="GO:0030288">
    <property type="term" value="C:outer membrane-bounded periplasmic space"/>
    <property type="evidence" value="ECO:0007669"/>
    <property type="project" value="InterPro"/>
</dbReference>
<dbReference type="InterPro" id="IPR008962">
    <property type="entry name" value="PapD-like_sf"/>
</dbReference>
<dbReference type="Proteomes" id="UP000240996">
    <property type="component" value="Unassembled WGS sequence"/>
</dbReference>
<dbReference type="Pfam" id="PF00345">
    <property type="entry name" value="PapD_N"/>
    <property type="match status" value="1"/>
</dbReference>
<organism evidence="2 3">
    <name type="scientific">Sphingomonas aerolata</name>
    <dbReference type="NCBI Taxonomy" id="185951"/>
    <lineage>
        <taxon>Bacteria</taxon>
        <taxon>Pseudomonadati</taxon>
        <taxon>Pseudomonadota</taxon>
        <taxon>Alphaproteobacteria</taxon>
        <taxon>Sphingomonadales</taxon>
        <taxon>Sphingomonadaceae</taxon>
        <taxon>Sphingomonas</taxon>
    </lineage>
</organism>
<dbReference type="InterPro" id="IPR050643">
    <property type="entry name" value="Periplasmic_pilus_chap"/>
</dbReference>
<name>A0A2T4YU14_9SPHN</name>
<dbReference type="AlphaFoldDB" id="A0A2T4YU14"/>
<dbReference type="InterPro" id="IPR016147">
    <property type="entry name" value="Pili_assmbl_chaperone_N"/>
</dbReference>
<dbReference type="GO" id="GO:0071555">
    <property type="term" value="P:cell wall organization"/>
    <property type="evidence" value="ECO:0007669"/>
    <property type="project" value="InterPro"/>
</dbReference>
<evidence type="ECO:0000259" key="1">
    <source>
        <dbReference type="Pfam" id="PF00345"/>
    </source>
</evidence>
<dbReference type="EMBL" id="PZZN01000001">
    <property type="protein sequence ID" value="PTM47306.1"/>
    <property type="molecule type" value="Genomic_DNA"/>
</dbReference>
<gene>
    <name evidence="2" type="ORF">C8J24_0698</name>
</gene>
<evidence type="ECO:0000313" key="2">
    <source>
        <dbReference type="EMBL" id="PTM47306.1"/>
    </source>
</evidence>
<accession>A0A2T4YU14</accession>
<dbReference type="PANTHER" id="PTHR30251:SF4">
    <property type="entry name" value="SLR1668 PROTEIN"/>
    <property type="match status" value="1"/>
</dbReference>
<dbReference type="PANTHER" id="PTHR30251">
    <property type="entry name" value="PILUS ASSEMBLY CHAPERONE"/>
    <property type="match status" value="1"/>
</dbReference>
<keyword evidence="3" id="KW-1185">Reference proteome</keyword>
<reference evidence="2 3" key="1">
    <citation type="submission" date="2018-04" db="EMBL/GenBank/DDBJ databases">
        <title>Genomic Encyclopedia of Type Strains, Phase III (KMG-III): the genomes of soil and plant-associated and newly described type strains.</title>
        <authorList>
            <person name="Whitman W."/>
        </authorList>
    </citation>
    <scope>NUCLEOTIDE SEQUENCE [LARGE SCALE GENOMIC DNA]</scope>
    <source>
        <strain evidence="2 3">NW12</strain>
    </source>
</reference>